<keyword evidence="4" id="KW-0812">Transmembrane</keyword>
<dbReference type="GO" id="GO:0035336">
    <property type="term" value="P:long-chain fatty-acyl-CoA metabolic process"/>
    <property type="evidence" value="ECO:0007669"/>
    <property type="project" value="TreeGrafter"/>
</dbReference>
<feature type="domain" description="Thioester reductase (TE)" evidence="6">
    <location>
        <begin position="32"/>
        <end position="210"/>
    </location>
</feature>
<feature type="transmembrane region" description="Helical" evidence="4">
    <location>
        <begin position="397"/>
        <end position="424"/>
    </location>
</feature>
<dbReference type="InterPro" id="IPR036291">
    <property type="entry name" value="NAD(P)-bd_dom_sf"/>
</dbReference>
<dbReference type="PANTHER" id="PTHR11011">
    <property type="entry name" value="MALE STERILITY PROTEIN 2-RELATED"/>
    <property type="match status" value="1"/>
</dbReference>
<comment type="function">
    <text evidence="4">Catalyzes the reduction of fatty acyl-CoA to fatty alcohols.</text>
</comment>
<dbReference type="InterPro" id="IPR013120">
    <property type="entry name" value="FAR_NAD-bd"/>
</dbReference>
<name>A0A0N4U9T4_DRAME</name>
<reference evidence="8" key="1">
    <citation type="submission" date="2017-02" db="UniProtKB">
        <authorList>
            <consortium name="WormBaseParasite"/>
        </authorList>
    </citation>
    <scope>IDENTIFICATION</scope>
</reference>
<dbReference type="InterPro" id="IPR033640">
    <property type="entry name" value="FAR_C"/>
</dbReference>
<dbReference type="AlphaFoldDB" id="A0A0N4U9T4"/>
<comment type="catalytic activity">
    <reaction evidence="4">
        <text>a long-chain fatty acyl-CoA + 2 NADPH + 2 H(+) = a long-chain primary fatty alcohol + 2 NADP(+) + CoA</text>
        <dbReference type="Rhea" id="RHEA:52716"/>
        <dbReference type="ChEBI" id="CHEBI:15378"/>
        <dbReference type="ChEBI" id="CHEBI:57287"/>
        <dbReference type="ChEBI" id="CHEBI:57783"/>
        <dbReference type="ChEBI" id="CHEBI:58349"/>
        <dbReference type="ChEBI" id="CHEBI:77396"/>
        <dbReference type="ChEBI" id="CHEBI:83139"/>
        <dbReference type="EC" id="1.2.1.84"/>
    </reaction>
</comment>
<comment type="similarity">
    <text evidence="1 4">Belongs to the fatty acyl-CoA reductase family.</text>
</comment>
<keyword evidence="4" id="KW-0472">Membrane</keyword>
<evidence type="ECO:0000256" key="1">
    <source>
        <dbReference type="ARBA" id="ARBA00005928"/>
    </source>
</evidence>
<evidence type="ECO:0000256" key="4">
    <source>
        <dbReference type="RuleBase" id="RU363097"/>
    </source>
</evidence>
<evidence type="ECO:0000256" key="2">
    <source>
        <dbReference type="ARBA" id="ARBA00022516"/>
    </source>
</evidence>
<accession>A0A0N4U9T4</accession>
<dbReference type="Gene3D" id="3.40.50.720">
    <property type="entry name" value="NAD(P)-binding Rossmann-like Domain"/>
    <property type="match status" value="1"/>
</dbReference>
<evidence type="ECO:0000259" key="6">
    <source>
        <dbReference type="Pfam" id="PF07993"/>
    </source>
</evidence>
<keyword evidence="2 4" id="KW-0444">Lipid biosynthesis</keyword>
<feature type="domain" description="Fatty acyl-CoA reductase C-terminal" evidence="5">
    <location>
        <begin position="282"/>
        <end position="372"/>
    </location>
</feature>
<dbReference type="InterPro" id="IPR026055">
    <property type="entry name" value="FAR"/>
</dbReference>
<dbReference type="Proteomes" id="UP000038040">
    <property type="component" value="Unplaced"/>
</dbReference>
<dbReference type="WBParaSite" id="DME_0000386601-mRNA-1">
    <property type="protein sequence ID" value="DME_0000386601-mRNA-1"/>
    <property type="gene ID" value="DME_0000386601"/>
</dbReference>
<dbReference type="SUPFAM" id="SSF51735">
    <property type="entry name" value="NAD(P)-binding Rossmann-fold domains"/>
    <property type="match status" value="1"/>
</dbReference>
<keyword evidence="4" id="KW-1133">Transmembrane helix</keyword>
<evidence type="ECO:0000256" key="3">
    <source>
        <dbReference type="ARBA" id="ARBA00023098"/>
    </source>
</evidence>
<keyword evidence="4" id="KW-0521">NADP</keyword>
<proteinExistence type="inferred from homology"/>
<dbReference type="EC" id="1.2.1.84" evidence="4"/>
<dbReference type="Pfam" id="PF07993">
    <property type="entry name" value="NAD_binding_4"/>
    <property type="match status" value="1"/>
</dbReference>
<sequence length="426" mass="49037">LKGPLFSRLWAQSPSVFSKLVPVTGNLLEEGLVFHCAATVKFDEALRLSIEMNVLGTQRLIALCHMIRNLSVLVHVSTAYANCDKSSLFEQIYPPPVPPTKLFEAIDWMDDHMINAMTPFLLGNRPNTYTLTKALAEVQLAEDALQLPVIIVRPSIIGAMWRDPLPGWTDNINGPTGIFAACGKGVLTNMCGSNSSKADIIPVDIVSNLIIVAASYRLNLKCEKIPVVHCCSGTLNPIHWDHIVNFLQCFFREYPLDQCYRVPSTHFHSSRLLFLLNFYLKHMGPAYIIDFFCVLTGRKKKFTRMYGKVWRMVETLHYFTTRGWNFETNGLLEIWNSISDDDKQVFNFDVRQIDWDSYLFDYLMGIKRYILGENLEELPRARGNLIRLKMYSTLFSAIFWWSAIRLFARCVFLFLMIFFEFFVLPY</sequence>
<dbReference type="Pfam" id="PF03015">
    <property type="entry name" value="Sterile"/>
    <property type="match status" value="1"/>
</dbReference>
<keyword evidence="3 4" id="KW-0443">Lipid metabolism</keyword>
<evidence type="ECO:0000313" key="8">
    <source>
        <dbReference type="WBParaSite" id="DME_0000386601-mRNA-1"/>
    </source>
</evidence>
<evidence type="ECO:0000313" key="7">
    <source>
        <dbReference type="Proteomes" id="UP000038040"/>
    </source>
</evidence>
<dbReference type="PANTHER" id="PTHR11011:SF45">
    <property type="entry name" value="FATTY ACYL-COA REDUCTASE CG8306-RELATED"/>
    <property type="match status" value="1"/>
</dbReference>
<dbReference type="CDD" id="cd05236">
    <property type="entry name" value="FAR-N_SDR_e"/>
    <property type="match status" value="1"/>
</dbReference>
<dbReference type="GO" id="GO:0080019">
    <property type="term" value="F:alcohol-forming very long-chain fatty acyl-CoA reductase activity"/>
    <property type="evidence" value="ECO:0007669"/>
    <property type="project" value="InterPro"/>
</dbReference>
<dbReference type="GO" id="GO:0005777">
    <property type="term" value="C:peroxisome"/>
    <property type="evidence" value="ECO:0007669"/>
    <property type="project" value="TreeGrafter"/>
</dbReference>
<evidence type="ECO:0000259" key="5">
    <source>
        <dbReference type="Pfam" id="PF03015"/>
    </source>
</evidence>
<keyword evidence="4" id="KW-0560">Oxidoreductase</keyword>
<dbReference type="CDD" id="cd09071">
    <property type="entry name" value="FAR_C"/>
    <property type="match status" value="1"/>
</dbReference>
<protein>
    <recommendedName>
        <fullName evidence="4">Fatty acyl-CoA reductase</fullName>
        <ecNumber evidence="4">1.2.1.84</ecNumber>
    </recommendedName>
</protein>
<organism evidence="7 8">
    <name type="scientific">Dracunculus medinensis</name>
    <name type="common">Guinea worm</name>
    <dbReference type="NCBI Taxonomy" id="318479"/>
    <lineage>
        <taxon>Eukaryota</taxon>
        <taxon>Metazoa</taxon>
        <taxon>Ecdysozoa</taxon>
        <taxon>Nematoda</taxon>
        <taxon>Chromadorea</taxon>
        <taxon>Rhabditida</taxon>
        <taxon>Spirurina</taxon>
        <taxon>Dracunculoidea</taxon>
        <taxon>Dracunculidae</taxon>
        <taxon>Dracunculus</taxon>
    </lineage>
</organism>
<feature type="transmembrane region" description="Helical" evidence="4">
    <location>
        <begin position="272"/>
        <end position="295"/>
    </location>
</feature>
<dbReference type="GO" id="GO:0102965">
    <property type="term" value="F:alcohol-forming long-chain fatty acyl-CoA reductase activity"/>
    <property type="evidence" value="ECO:0007669"/>
    <property type="project" value="UniProtKB-EC"/>
</dbReference>